<dbReference type="RefSeq" id="WP_035712913.1">
    <property type="nucleotide sequence ID" value="NZ_JGYG01000010.1"/>
</dbReference>
<dbReference type="InterPro" id="IPR024459">
    <property type="entry name" value="Acb1-like_N"/>
</dbReference>
<protein>
    <recommendedName>
        <fullName evidence="2">Anti-CBASS protein Acb1-like N-terminal domain-containing protein</fullName>
    </recommendedName>
</protein>
<accession>A0A086Y0E7</accession>
<reference evidence="3 4" key="1">
    <citation type="submission" date="2014-03" db="EMBL/GenBank/DDBJ databases">
        <title>Genome of Haematobacter massiliensis CCUG 47968.</title>
        <authorList>
            <person name="Wang D."/>
            <person name="Wang G."/>
        </authorList>
    </citation>
    <scope>NUCLEOTIDE SEQUENCE [LARGE SCALE GENOMIC DNA]</scope>
    <source>
        <strain evidence="3 4">CCUG 47968</strain>
    </source>
</reference>
<gene>
    <name evidence="3" type="ORF">CN97_00790</name>
</gene>
<dbReference type="STRING" id="195105.CN97_00790"/>
<dbReference type="OrthoDB" id="7440425at2"/>
<dbReference type="Pfam" id="PF06381">
    <property type="entry name" value="Phage_portal_3"/>
    <property type="match status" value="1"/>
</dbReference>
<organism evidence="3 4">
    <name type="scientific">Haematobacter massiliensis</name>
    <dbReference type="NCBI Taxonomy" id="195105"/>
    <lineage>
        <taxon>Bacteria</taxon>
        <taxon>Pseudomonadati</taxon>
        <taxon>Pseudomonadota</taxon>
        <taxon>Alphaproteobacteria</taxon>
        <taxon>Rhodobacterales</taxon>
        <taxon>Paracoccaceae</taxon>
        <taxon>Haematobacter</taxon>
    </lineage>
</organism>
<comment type="caution">
    <text evidence="3">The sequence shown here is derived from an EMBL/GenBank/DDBJ whole genome shotgun (WGS) entry which is preliminary data.</text>
</comment>
<name>A0A086Y0E7_9RHOB</name>
<sequence length="449" mass="49314">MSIMQRIVANSVGRLAALFPMLAQGTKHNFYADFGYPETLTFAHYHTIYSRNGIARAGVAKTVSRVWQSNPFLLEAQPEDSHEETAIEEQIRRHFDAIRAWQMMAEVERRALVGGFAGLILRIADGRSFDQPVQRVGSIESLVEVIPAWSGQLTVAAWNEDPMSPDYGKPLSYQFNESAISNNAKPRSVTIHPDRIIVWSDDATMFCDSMLQAGYNDLLTLEKVSGAGGEGFWKNAKNAPIITIEPEADLRSIATGLGVNGPEEVADKLNDVVEDFNRGFDSTFVVKGMSVDTLPVTLPDPGPFYNVALQSFAASINIPLKILVGNQTGERASTEDSAEWDETCMSRRANVTVPNIMAIVRRLVQFGALPERDWFVDWTPLTESSPSEKLENATKMAAINSQAYAAGELVFEVDEIRAAAGYEALAAPIETETDEEADAASGLQDEEVE</sequence>
<keyword evidence="4" id="KW-1185">Reference proteome</keyword>
<dbReference type="AlphaFoldDB" id="A0A086Y0E7"/>
<proteinExistence type="predicted"/>
<evidence type="ECO:0000256" key="1">
    <source>
        <dbReference type="SAM" id="MobiDB-lite"/>
    </source>
</evidence>
<feature type="region of interest" description="Disordered" evidence="1">
    <location>
        <begin position="427"/>
        <end position="449"/>
    </location>
</feature>
<feature type="domain" description="Anti-CBASS protein Acb1-like N-terminal" evidence="2">
    <location>
        <begin position="45"/>
        <end position="398"/>
    </location>
</feature>
<evidence type="ECO:0000313" key="4">
    <source>
        <dbReference type="Proteomes" id="UP000028826"/>
    </source>
</evidence>
<feature type="compositionally biased region" description="Acidic residues" evidence="1">
    <location>
        <begin position="431"/>
        <end position="449"/>
    </location>
</feature>
<dbReference type="eggNOG" id="COG3567">
    <property type="taxonomic scope" value="Bacteria"/>
</dbReference>
<evidence type="ECO:0000313" key="3">
    <source>
        <dbReference type="EMBL" id="KFI27747.1"/>
    </source>
</evidence>
<dbReference type="Proteomes" id="UP000028826">
    <property type="component" value="Unassembled WGS sequence"/>
</dbReference>
<evidence type="ECO:0000259" key="2">
    <source>
        <dbReference type="Pfam" id="PF06381"/>
    </source>
</evidence>
<dbReference type="EMBL" id="JGYG01000010">
    <property type="protein sequence ID" value="KFI27747.1"/>
    <property type="molecule type" value="Genomic_DNA"/>
</dbReference>